<gene>
    <name evidence="1" type="ORF">LCGC14_3100640</name>
</gene>
<proteinExistence type="predicted"/>
<dbReference type="AlphaFoldDB" id="A0A0F8YFF6"/>
<accession>A0A0F8YFF6</accession>
<comment type="caution">
    <text evidence="1">The sequence shown here is derived from an EMBL/GenBank/DDBJ whole genome shotgun (WGS) entry which is preliminary data.</text>
</comment>
<reference evidence="1" key="1">
    <citation type="journal article" date="2015" name="Nature">
        <title>Complex archaea that bridge the gap between prokaryotes and eukaryotes.</title>
        <authorList>
            <person name="Spang A."/>
            <person name="Saw J.H."/>
            <person name="Jorgensen S.L."/>
            <person name="Zaremba-Niedzwiedzka K."/>
            <person name="Martijn J."/>
            <person name="Lind A.E."/>
            <person name="van Eijk R."/>
            <person name="Schleper C."/>
            <person name="Guy L."/>
            <person name="Ettema T.J."/>
        </authorList>
    </citation>
    <scope>NUCLEOTIDE SEQUENCE</scope>
</reference>
<evidence type="ECO:0000313" key="1">
    <source>
        <dbReference type="EMBL" id="KKK52859.1"/>
    </source>
</evidence>
<organism evidence="1">
    <name type="scientific">marine sediment metagenome</name>
    <dbReference type="NCBI Taxonomy" id="412755"/>
    <lineage>
        <taxon>unclassified sequences</taxon>
        <taxon>metagenomes</taxon>
        <taxon>ecological metagenomes</taxon>
    </lineage>
</organism>
<name>A0A0F8YFF6_9ZZZZ</name>
<dbReference type="EMBL" id="LAZR01066800">
    <property type="protein sequence ID" value="KKK52859.1"/>
    <property type="molecule type" value="Genomic_DNA"/>
</dbReference>
<sequence>MSITVHKTDAIIITDFKSMQNLVEWASGDMAKGLVGKKVIVADSGLSWTTKAPTKMQRAVLGLFYRLVAQARRFDLDFAFILNHPEYLDPRIKVYVDSWEELR</sequence>
<protein>
    <submittedName>
        <fullName evidence="1">Uncharacterized protein</fullName>
    </submittedName>
</protein>